<evidence type="ECO:0000313" key="3">
    <source>
        <dbReference type="Proteomes" id="UP000668403"/>
    </source>
</evidence>
<comment type="caution">
    <text evidence="2">The sequence shown here is derived from an EMBL/GenBank/DDBJ whole genome shotgun (WGS) entry which is preliminary data.</text>
</comment>
<name>A0A939QGV8_9MICO</name>
<sequence>MPRRFSVVEATIDDLHDALAVGATTSVELVARYLNRVAAFDRSGPRLNAMTTVNPRAFEEARDSDIRRASGCPLGPLDGIPFTAKDSYCVTGLPVAAGSPAFEKLIAQYDAFAVQQLREAGAVFLGLTNMPPMAAGGMQRGLSGRAESPYHPDYLTSAFGSGSSNGSGTATAASFAAFGLGEETWSSGRAPASNNSLVAYTPSRGMISVRGNWPLVPTMDVVVPHTRSVTDLKHVLDVLLVDDPEAAGDFWRTQPFVPIPAPSTVVNESPSQIPDLPLAGVRFAVPRIYVNGDPDSTYPIDTRDSVIQLWREMCEDLERAGAEVIETSFPVVDNYEGLHPGDPSISDRGWVSDAFLRDEIGALSVWAMDDFLQRNGDPQLCRLKDVEASRVFPAPTGSLPDRFGVFDFDIAYDIADYVDRAADGVVSWQDIGSLEHGVRGLERTRQVDFESWLTEHKFDAVIFPSAADVGPSDADTNPASADLAWKNGVWVSNGNLVPRHLGIPTVTLPLGIMRDTRMPVGLTIAGAAYADVRLVQVASAIERMRVRRGVPQRTPELDEEQVFADAVAARPGAVAVQCDTVTVTSDDQRTVVGITAHVVGGTAAECAVFVDGVRVPASLEANRISGDVVSDAGRYEHRHSEWRPAYGPLVVVVVRSAEGAVAGTVATSSGSPL</sequence>
<dbReference type="InterPro" id="IPR036928">
    <property type="entry name" value="AS_sf"/>
</dbReference>
<accession>A0A939QGV8</accession>
<dbReference type="EC" id="3.5.1.4" evidence="2"/>
<keyword evidence="3" id="KW-1185">Reference proteome</keyword>
<organism evidence="2 3">
    <name type="scientific">Leucobacter tardus</name>
    <dbReference type="NCBI Taxonomy" id="501483"/>
    <lineage>
        <taxon>Bacteria</taxon>
        <taxon>Bacillati</taxon>
        <taxon>Actinomycetota</taxon>
        <taxon>Actinomycetes</taxon>
        <taxon>Micrococcales</taxon>
        <taxon>Microbacteriaceae</taxon>
        <taxon>Leucobacter</taxon>
    </lineage>
</organism>
<dbReference type="EMBL" id="JAGFBF010000001">
    <property type="protein sequence ID" value="MBO2988654.1"/>
    <property type="molecule type" value="Genomic_DNA"/>
</dbReference>
<dbReference type="Gene3D" id="3.90.1300.10">
    <property type="entry name" value="Amidase signature (AS) domain"/>
    <property type="match status" value="1"/>
</dbReference>
<gene>
    <name evidence="2" type="ORF">J4H85_01385</name>
</gene>
<proteinExistence type="predicted"/>
<dbReference type="Pfam" id="PF01425">
    <property type="entry name" value="Amidase"/>
    <property type="match status" value="1"/>
</dbReference>
<dbReference type="NCBIfam" id="NF005127">
    <property type="entry name" value="PRK06565.1"/>
    <property type="match status" value="1"/>
</dbReference>
<keyword evidence="2" id="KW-0378">Hydrolase</keyword>
<dbReference type="GO" id="GO:0004040">
    <property type="term" value="F:amidase activity"/>
    <property type="evidence" value="ECO:0007669"/>
    <property type="project" value="UniProtKB-EC"/>
</dbReference>
<protein>
    <submittedName>
        <fullName evidence="2">Amidase</fullName>
        <ecNumber evidence="2">3.5.1.4</ecNumber>
    </submittedName>
</protein>
<dbReference type="SUPFAM" id="SSF75304">
    <property type="entry name" value="Amidase signature (AS) enzymes"/>
    <property type="match status" value="1"/>
</dbReference>
<evidence type="ECO:0000259" key="1">
    <source>
        <dbReference type="Pfam" id="PF01425"/>
    </source>
</evidence>
<dbReference type="Proteomes" id="UP000668403">
    <property type="component" value="Unassembled WGS sequence"/>
</dbReference>
<dbReference type="AlphaFoldDB" id="A0A939QGV8"/>
<dbReference type="PANTHER" id="PTHR42678:SF11">
    <property type="entry name" value="AMIDASE FAMILY PROTEIN"/>
    <property type="match status" value="1"/>
</dbReference>
<reference evidence="2" key="1">
    <citation type="submission" date="2021-03" db="EMBL/GenBank/DDBJ databases">
        <title>Leucobacter chromiisoli sp. nov., isolated from chromium-containing soil of chemical plant.</title>
        <authorList>
            <person name="Xu Z."/>
        </authorList>
    </citation>
    <scope>NUCLEOTIDE SEQUENCE</scope>
    <source>
        <strain evidence="2">K 70/01</strain>
    </source>
</reference>
<feature type="domain" description="Amidase" evidence="1">
    <location>
        <begin position="28"/>
        <end position="334"/>
    </location>
</feature>
<dbReference type="PANTHER" id="PTHR42678">
    <property type="entry name" value="AMIDASE"/>
    <property type="match status" value="1"/>
</dbReference>
<dbReference type="InterPro" id="IPR023631">
    <property type="entry name" value="Amidase_dom"/>
</dbReference>
<evidence type="ECO:0000313" key="2">
    <source>
        <dbReference type="EMBL" id="MBO2988654.1"/>
    </source>
</evidence>